<comment type="caution">
    <text evidence="1">The sequence shown here is derived from an EMBL/GenBank/DDBJ whole genome shotgun (WGS) entry which is preliminary data.</text>
</comment>
<dbReference type="EMBL" id="PJNH01000002">
    <property type="protein sequence ID" value="PKR77777.1"/>
    <property type="molecule type" value="Genomic_DNA"/>
</dbReference>
<dbReference type="AlphaFoldDB" id="A0A2I0QTW2"/>
<dbReference type="Proteomes" id="UP000243524">
    <property type="component" value="Unassembled WGS sequence"/>
</dbReference>
<gene>
    <name evidence="1" type="ORF">CEY16_07550</name>
</gene>
<name>A0A2I0QTW2_9BACI</name>
<sequence length="315" mass="37545">MIRKYELEDQPKLIDLIKENSDYSVEYIKWKYFGKRMSHIFIYEKNDHIVSAIFTWEEEMTAVNEKMKVLVRNEVFNFTSEELTYLLKDCIKEYAEKNKIEYILNTESEQGTEISTFDRSAIIYRPIKLLAKKMFILWPLTPFDRIFVRHKRIQAEAVQPKDDTYQLKNIDQFDSEADNLQENPEEIRIKKDHHYLNWRYMNHPTQKYEASGIYEDSKLKGYAIIQINNKKVTIVDYQAVPEEDILLSLLTNIVIQYKKYDYLQAKISSNPDINEQLFKVGFIVKDQPSQLFDELANSATNKTSNWFINLGDIYF</sequence>
<proteinExistence type="predicted"/>
<evidence type="ECO:0000313" key="1">
    <source>
        <dbReference type="EMBL" id="PKR77777.1"/>
    </source>
</evidence>
<accession>A0A2I0QTW2</accession>
<reference evidence="1 2" key="1">
    <citation type="submission" date="2017-06" db="EMBL/GenBank/DDBJ databases">
        <title>the draft geome sequence of Illustriluteabacillus marina B3227.</title>
        <authorList>
            <person name="He R.-H."/>
            <person name="Du Z.-J."/>
        </authorList>
    </citation>
    <scope>NUCLEOTIDE SEQUENCE [LARGE SCALE GENOMIC DNA]</scope>
    <source>
        <strain evidence="1 2">B3227</strain>
    </source>
</reference>
<organism evidence="1 2">
    <name type="scientific">Halalkalibacillus sediminis</name>
    <dbReference type="NCBI Taxonomy" id="2018042"/>
    <lineage>
        <taxon>Bacteria</taxon>
        <taxon>Bacillati</taxon>
        <taxon>Bacillota</taxon>
        <taxon>Bacilli</taxon>
        <taxon>Bacillales</taxon>
        <taxon>Bacillaceae</taxon>
        <taxon>Halalkalibacillus</taxon>
    </lineage>
</organism>
<dbReference type="OrthoDB" id="5570877at2"/>
<evidence type="ECO:0000313" key="2">
    <source>
        <dbReference type="Proteomes" id="UP000243524"/>
    </source>
</evidence>
<protein>
    <recommendedName>
        <fullName evidence="3">GNAT family N-acetyltransferase</fullName>
    </recommendedName>
</protein>
<dbReference type="RefSeq" id="WP_101331385.1">
    <property type="nucleotide sequence ID" value="NZ_PJNH01000002.1"/>
</dbReference>
<keyword evidence="2" id="KW-1185">Reference proteome</keyword>
<evidence type="ECO:0008006" key="3">
    <source>
        <dbReference type="Google" id="ProtNLM"/>
    </source>
</evidence>